<gene>
    <name evidence="1" type="ORF">SAMN04489712_12211</name>
</gene>
<sequence length="148" mass="16556">MQGPHDLPADYQRLLAAVTGPVRYKKLCEQRGLGTEPRHVEVVPAKPKRLEDRARLRRNGAGAFITGTLTGRRCQPNPHLRRRSAASRLKKIGSRWRKLPPDKIAVIVRAVLRHAQRLADMAGGNDVSVSTVHRWVREVIDLLAGGRI</sequence>
<keyword evidence="2" id="KW-1185">Reference proteome</keyword>
<dbReference type="AlphaFoldDB" id="A0A1H6DTC1"/>
<accession>A0A1H6DTC1</accession>
<organism evidence="1 2">
    <name type="scientific">Thermomonospora echinospora</name>
    <dbReference type="NCBI Taxonomy" id="1992"/>
    <lineage>
        <taxon>Bacteria</taxon>
        <taxon>Bacillati</taxon>
        <taxon>Actinomycetota</taxon>
        <taxon>Actinomycetes</taxon>
        <taxon>Streptosporangiales</taxon>
        <taxon>Thermomonosporaceae</taxon>
        <taxon>Thermomonospora</taxon>
    </lineage>
</organism>
<proteinExistence type="predicted"/>
<name>A0A1H6DTC1_9ACTN</name>
<evidence type="ECO:0000313" key="2">
    <source>
        <dbReference type="Proteomes" id="UP000236723"/>
    </source>
</evidence>
<reference evidence="2" key="1">
    <citation type="submission" date="2016-10" db="EMBL/GenBank/DDBJ databases">
        <authorList>
            <person name="Varghese N."/>
            <person name="Submissions S."/>
        </authorList>
    </citation>
    <scope>NUCLEOTIDE SEQUENCE [LARGE SCALE GENOMIC DNA]</scope>
    <source>
        <strain evidence="2">DSM 43163</strain>
    </source>
</reference>
<dbReference type="Proteomes" id="UP000236723">
    <property type="component" value="Unassembled WGS sequence"/>
</dbReference>
<protein>
    <submittedName>
        <fullName evidence="1">Uncharacterized protein</fullName>
    </submittedName>
</protein>
<dbReference type="EMBL" id="FNVO01000022">
    <property type="protein sequence ID" value="SEG88479.1"/>
    <property type="molecule type" value="Genomic_DNA"/>
</dbReference>
<evidence type="ECO:0000313" key="1">
    <source>
        <dbReference type="EMBL" id="SEG88479.1"/>
    </source>
</evidence>